<organism evidence="16 17">
    <name type="scientific">Verticillium longisporum</name>
    <name type="common">Verticillium dahliae var. longisporum</name>
    <dbReference type="NCBI Taxonomy" id="100787"/>
    <lineage>
        <taxon>Eukaryota</taxon>
        <taxon>Fungi</taxon>
        <taxon>Dikarya</taxon>
        <taxon>Ascomycota</taxon>
        <taxon>Pezizomycotina</taxon>
        <taxon>Sordariomycetes</taxon>
        <taxon>Hypocreomycetidae</taxon>
        <taxon>Glomerellales</taxon>
        <taxon>Plectosphaerellaceae</taxon>
        <taxon>Verticillium</taxon>
    </lineage>
</organism>
<protein>
    <recommendedName>
        <fullName evidence="3">RING-type E3 ubiquitin transferase</fullName>
        <ecNumber evidence="3">2.3.2.27</ecNumber>
    </recommendedName>
</protein>
<evidence type="ECO:0000256" key="7">
    <source>
        <dbReference type="ARBA" id="ARBA00022771"/>
    </source>
</evidence>
<name>A0A0G4KRB9_VERLO</name>
<comment type="subcellular location">
    <subcellularLocation>
        <location evidence="2">Membrane</location>
        <topology evidence="2">Multi-pass membrane protein</topology>
    </subcellularLocation>
</comment>
<accession>A0A0G4KRB9</accession>
<sequence>MIASTRLSPPDRFRSIRFTIESLDQIYNRVLLFSNPVWSGANTVPSTIIRNITTFNDTLGYVDTLRTNLTTLTRTNLQTRNGIIRGLLYVPEISEANPCYEQQYDLIPRNVTTREQLPPPMYNLIALAPWFNSTCTKAYLAAARLDPIRAFIFYRPNNSTREPQGVNSPIWDLEDGGAWHSQNHFPVFAVPGSEGSKMMKQLSLYSGDPSTIPFAEEVQAEHDPNPRDYIRVWTELTITDQQNLPAMWTWILIVVGALLFIIACVSVTMHLVQRQRRASLRRRVISREVDLEAMGIKRMAVPPAHIREFPLFTYSYQPEVASAPSTPLATRSLRSPRSVRTDQRAISDVMSSSRTRRSSLTSSANTIATNYQPQCHICLEQYEDRVSVIRELPCGHIFHPECIDEFLAINSSLCPICKKNMLPRGYCPKISNAMVRRERAIRRLRSRVILDDSDDEGGEEKHGRWGKWLRRRDQHQPLPGGAGVPLTPVSPSKSDVALRPSSSPADAAQQPPSTQRTLETTQEEPAEDSVDPQGDGQAHHSTLQTPQPAAAAHHSSRKAKRRNKPRDLRLQAPQPGEQPLEPRQVEGRKSPSALARQRMRTLAGTPLDDPDGRRPVWRKAFTKVFPGFT</sequence>
<keyword evidence="5 14" id="KW-0812">Transmembrane</keyword>
<dbReference type="GO" id="GO:0061630">
    <property type="term" value="F:ubiquitin protein ligase activity"/>
    <property type="evidence" value="ECO:0007669"/>
    <property type="project" value="UniProtKB-EC"/>
</dbReference>
<evidence type="ECO:0000256" key="14">
    <source>
        <dbReference type="SAM" id="Phobius"/>
    </source>
</evidence>
<evidence type="ECO:0000313" key="17">
    <source>
        <dbReference type="Proteomes" id="UP000044602"/>
    </source>
</evidence>
<dbReference type="EC" id="2.3.2.27" evidence="3"/>
<gene>
    <name evidence="16" type="ORF">BN1708_010434</name>
</gene>
<evidence type="ECO:0000256" key="3">
    <source>
        <dbReference type="ARBA" id="ARBA00012483"/>
    </source>
</evidence>
<dbReference type="SUPFAM" id="SSF57850">
    <property type="entry name" value="RING/U-box"/>
    <property type="match status" value="1"/>
</dbReference>
<feature type="compositionally biased region" description="Basic residues" evidence="13">
    <location>
        <begin position="464"/>
        <end position="473"/>
    </location>
</feature>
<reference evidence="16 17" key="1">
    <citation type="submission" date="2015-05" db="EMBL/GenBank/DDBJ databases">
        <authorList>
            <person name="Wang D.B."/>
            <person name="Wang M."/>
        </authorList>
    </citation>
    <scope>NUCLEOTIDE SEQUENCE [LARGE SCALE GENOMIC DNA]</scope>
    <source>
        <strain evidence="16">VL1</strain>
    </source>
</reference>
<keyword evidence="6" id="KW-0479">Metal-binding</keyword>
<keyword evidence="8" id="KW-0833">Ubl conjugation pathway</keyword>
<keyword evidence="10 14" id="KW-1133">Transmembrane helix</keyword>
<feature type="region of interest" description="Disordered" evidence="13">
    <location>
        <begin position="453"/>
        <end position="614"/>
    </location>
</feature>
<dbReference type="GO" id="GO:0016567">
    <property type="term" value="P:protein ubiquitination"/>
    <property type="evidence" value="ECO:0007669"/>
    <property type="project" value="TreeGrafter"/>
</dbReference>
<evidence type="ECO:0000256" key="11">
    <source>
        <dbReference type="ARBA" id="ARBA00023136"/>
    </source>
</evidence>
<dbReference type="GO" id="GO:0016020">
    <property type="term" value="C:membrane"/>
    <property type="evidence" value="ECO:0007669"/>
    <property type="project" value="UniProtKB-SubCell"/>
</dbReference>
<evidence type="ECO:0000313" key="16">
    <source>
        <dbReference type="EMBL" id="CRK12338.1"/>
    </source>
</evidence>
<evidence type="ECO:0000256" key="2">
    <source>
        <dbReference type="ARBA" id="ARBA00004141"/>
    </source>
</evidence>
<evidence type="ECO:0000256" key="5">
    <source>
        <dbReference type="ARBA" id="ARBA00022692"/>
    </source>
</evidence>
<feature type="compositionally biased region" description="Acidic residues" evidence="13">
    <location>
        <begin position="521"/>
        <end position="530"/>
    </location>
</feature>
<evidence type="ECO:0000259" key="15">
    <source>
        <dbReference type="PROSITE" id="PS50089"/>
    </source>
</evidence>
<dbReference type="GO" id="GO:0006511">
    <property type="term" value="P:ubiquitin-dependent protein catabolic process"/>
    <property type="evidence" value="ECO:0007669"/>
    <property type="project" value="TreeGrafter"/>
</dbReference>
<dbReference type="PROSITE" id="PS50089">
    <property type="entry name" value="ZF_RING_2"/>
    <property type="match status" value="1"/>
</dbReference>
<dbReference type="GO" id="GO:0008270">
    <property type="term" value="F:zinc ion binding"/>
    <property type="evidence" value="ECO:0007669"/>
    <property type="project" value="UniProtKB-KW"/>
</dbReference>
<evidence type="ECO:0000256" key="1">
    <source>
        <dbReference type="ARBA" id="ARBA00000900"/>
    </source>
</evidence>
<feature type="domain" description="RING-type" evidence="15">
    <location>
        <begin position="375"/>
        <end position="418"/>
    </location>
</feature>
<dbReference type="PANTHER" id="PTHR45977">
    <property type="entry name" value="TARGET OF ERK KINASE MPK-1"/>
    <property type="match status" value="1"/>
</dbReference>
<evidence type="ECO:0000256" key="6">
    <source>
        <dbReference type="ARBA" id="ARBA00022723"/>
    </source>
</evidence>
<evidence type="ECO:0000256" key="10">
    <source>
        <dbReference type="ARBA" id="ARBA00022989"/>
    </source>
</evidence>
<keyword evidence="9" id="KW-0862">Zinc</keyword>
<feature type="transmembrane region" description="Helical" evidence="14">
    <location>
        <begin position="247"/>
        <end position="272"/>
    </location>
</feature>
<feature type="compositionally biased region" description="Polar residues" evidence="13">
    <location>
        <begin position="500"/>
        <end position="520"/>
    </location>
</feature>
<keyword evidence="4" id="KW-0808">Transferase</keyword>
<keyword evidence="11 14" id="KW-0472">Membrane</keyword>
<dbReference type="STRING" id="100787.A0A0G4KRB9"/>
<evidence type="ECO:0000256" key="8">
    <source>
        <dbReference type="ARBA" id="ARBA00022786"/>
    </source>
</evidence>
<evidence type="ECO:0000256" key="9">
    <source>
        <dbReference type="ARBA" id="ARBA00022833"/>
    </source>
</evidence>
<dbReference type="InterPro" id="IPR001841">
    <property type="entry name" value="Znf_RING"/>
</dbReference>
<dbReference type="Gene3D" id="3.30.40.10">
    <property type="entry name" value="Zinc/RING finger domain, C3HC4 (zinc finger)"/>
    <property type="match status" value="1"/>
</dbReference>
<feature type="compositionally biased region" description="Basic residues" evidence="13">
    <location>
        <begin position="554"/>
        <end position="564"/>
    </location>
</feature>
<keyword evidence="17" id="KW-1185">Reference proteome</keyword>
<dbReference type="PANTHER" id="PTHR45977:SF4">
    <property type="entry name" value="RING-TYPE DOMAIN-CONTAINING PROTEIN"/>
    <property type="match status" value="1"/>
</dbReference>
<dbReference type="InterPro" id="IPR013083">
    <property type="entry name" value="Znf_RING/FYVE/PHD"/>
</dbReference>
<proteinExistence type="predicted"/>
<keyword evidence="7 12" id="KW-0863">Zinc-finger</keyword>
<dbReference type="AlphaFoldDB" id="A0A0G4KRB9"/>
<dbReference type="EMBL" id="CVQH01003669">
    <property type="protein sequence ID" value="CRK12338.1"/>
    <property type="molecule type" value="Genomic_DNA"/>
</dbReference>
<dbReference type="Pfam" id="PF13639">
    <property type="entry name" value="zf-RING_2"/>
    <property type="match status" value="1"/>
</dbReference>
<comment type="catalytic activity">
    <reaction evidence="1">
        <text>S-ubiquitinyl-[E2 ubiquitin-conjugating enzyme]-L-cysteine + [acceptor protein]-L-lysine = [E2 ubiquitin-conjugating enzyme]-L-cysteine + N(6)-ubiquitinyl-[acceptor protein]-L-lysine.</text>
        <dbReference type="EC" id="2.3.2.27"/>
    </reaction>
</comment>
<evidence type="ECO:0000256" key="4">
    <source>
        <dbReference type="ARBA" id="ARBA00022679"/>
    </source>
</evidence>
<dbReference type="SMART" id="SM00184">
    <property type="entry name" value="RING"/>
    <property type="match status" value="1"/>
</dbReference>
<dbReference type="Proteomes" id="UP000044602">
    <property type="component" value="Unassembled WGS sequence"/>
</dbReference>
<dbReference type="CDD" id="cd16454">
    <property type="entry name" value="RING-H2_PA-TM-RING"/>
    <property type="match status" value="1"/>
</dbReference>
<evidence type="ECO:0000256" key="13">
    <source>
        <dbReference type="SAM" id="MobiDB-lite"/>
    </source>
</evidence>
<evidence type="ECO:0000256" key="12">
    <source>
        <dbReference type="PROSITE-ProRule" id="PRU00175"/>
    </source>
</evidence>